<dbReference type="SUPFAM" id="SSF47954">
    <property type="entry name" value="Cyclin-like"/>
    <property type="match status" value="1"/>
</dbReference>
<evidence type="ECO:0000256" key="5">
    <source>
        <dbReference type="ARBA" id="ARBA00022833"/>
    </source>
</evidence>
<comment type="similarity">
    <text evidence="2">Belongs to the TFIIB family.</text>
</comment>
<evidence type="ECO:0000256" key="3">
    <source>
        <dbReference type="ARBA" id="ARBA00022723"/>
    </source>
</evidence>
<dbReference type="GO" id="GO:0097550">
    <property type="term" value="C:transcription preinitiation complex"/>
    <property type="evidence" value="ECO:0007669"/>
    <property type="project" value="TreeGrafter"/>
</dbReference>
<name>A0AA39JXU2_9AGAR</name>
<protein>
    <recommendedName>
        <fullName evidence="12">TFIIB-type domain-containing protein</fullName>
    </recommendedName>
</protein>
<keyword evidence="11" id="KW-1185">Reference proteome</keyword>
<dbReference type="PANTHER" id="PTHR11618">
    <property type="entry name" value="TRANSCRIPTION INITIATION FACTOR IIB-RELATED"/>
    <property type="match status" value="1"/>
</dbReference>
<evidence type="ECO:0000256" key="7">
    <source>
        <dbReference type="ARBA" id="ARBA00023163"/>
    </source>
</evidence>
<gene>
    <name evidence="10" type="ORF">EV421DRAFT_1703611</name>
</gene>
<evidence type="ECO:0000256" key="6">
    <source>
        <dbReference type="ARBA" id="ARBA00023015"/>
    </source>
</evidence>
<evidence type="ECO:0000256" key="1">
    <source>
        <dbReference type="ARBA" id="ARBA00004123"/>
    </source>
</evidence>
<evidence type="ECO:0000313" key="10">
    <source>
        <dbReference type="EMBL" id="KAK0450728.1"/>
    </source>
</evidence>
<dbReference type="GO" id="GO:0000995">
    <property type="term" value="F:RNA polymerase III general transcription initiation factor activity"/>
    <property type="evidence" value="ECO:0007669"/>
    <property type="project" value="TreeGrafter"/>
</dbReference>
<feature type="compositionally biased region" description="Basic and acidic residues" evidence="9">
    <location>
        <begin position="663"/>
        <end position="674"/>
    </location>
</feature>
<dbReference type="AlphaFoldDB" id="A0AA39JXU2"/>
<evidence type="ECO:0000313" key="11">
    <source>
        <dbReference type="Proteomes" id="UP001175226"/>
    </source>
</evidence>
<evidence type="ECO:0000256" key="8">
    <source>
        <dbReference type="ARBA" id="ARBA00023242"/>
    </source>
</evidence>
<keyword evidence="5" id="KW-0862">Zinc</keyword>
<evidence type="ECO:0000256" key="9">
    <source>
        <dbReference type="SAM" id="MobiDB-lite"/>
    </source>
</evidence>
<organism evidence="10 11">
    <name type="scientific">Armillaria borealis</name>
    <dbReference type="NCBI Taxonomy" id="47425"/>
    <lineage>
        <taxon>Eukaryota</taxon>
        <taxon>Fungi</taxon>
        <taxon>Dikarya</taxon>
        <taxon>Basidiomycota</taxon>
        <taxon>Agaricomycotina</taxon>
        <taxon>Agaricomycetes</taxon>
        <taxon>Agaricomycetidae</taxon>
        <taxon>Agaricales</taxon>
        <taxon>Marasmiineae</taxon>
        <taxon>Physalacriaceae</taxon>
        <taxon>Armillaria</taxon>
    </lineage>
</organism>
<dbReference type="PANTHER" id="PTHR11618:SF4">
    <property type="entry name" value="TRANSCRIPTION FACTOR IIIB 90 KDA SUBUNIT"/>
    <property type="match status" value="1"/>
</dbReference>
<proteinExistence type="inferred from homology"/>
<dbReference type="Gene3D" id="1.10.472.170">
    <property type="match status" value="1"/>
</dbReference>
<keyword evidence="4" id="KW-0863">Zinc-finger</keyword>
<dbReference type="Proteomes" id="UP001175226">
    <property type="component" value="Unassembled WGS sequence"/>
</dbReference>
<dbReference type="GO" id="GO:0001006">
    <property type="term" value="F:RNA polymerase III type 3 promoter sequence-specific DNA binding"/>
    <property type="evidence" value="ECO:0007669"/>
    <property type="project" value="TreeGrafter"/>
</dbReference>
<dbReference type="CDD" id="cd00043">
    <property type="entry name" value="CYCLIN_SF"/>
    <property type="match status" value="1"/>
</dbReference>
<dbReference type="InterPro" id="IPR000812">
    <property type="entry name" value="TFIIB"/>
</dbReference>
<dbReference type="GO" id="GO:0000126">
    <property type="term" value="C:transcription factor TFIIIB complex"/>
    <property type="evidence" value="ECO:0007669"/>
    <property type="project" value="TreeGrafter"/>
</dbReference>
<comment type="subcellular location">
    <subcellularLocation>
        <location evidence="1">Nucleus</location>
    </subcellularLocation>
</comment>
<reference evidence="10" key="1">
    <citation type="submission" date="2023-06" db="EMBL/GenBank/DDBJ databases">
        <authorList>
            <consortium name="Lawrence Berkeley National Laboratory"/>
            <person name="Ahrendt S."/>
            <person name="Sahu N."/>
            <person name="Indic B."/>
            <person name="Wong-Bajracharya J."/>
            <person name="Merenyi Z."/>
            <person name="Ke H.-M."/>
            <person name="Monk M."/>
            <person name="Kocsube S."/>
            <person name="Drula E."/>
            <person name="Lipzen A."/>
            <person name="Balint B."/>
            <person name="Henrissat B."/>
            <person name="Andreopoulos B."/>
            <person name="Martin F.M."/>
            <person name="Harder C.B."/>
            <person name="Rigling D."/>
            <person name="Ford K.L."/>
            <person name="Foster G.D."/>
            <person name="Pangilinan J."/>
            <person name="Papanicolaou A."/>
            <person name="Barry K."/>
            <person name="LaButti K."/>
            <person name="Viragh M."/>
            <person name="Koriabine M."/>
            <person name="Yan M."/>
            <person name="Riley R."/>
            <person name="Champramary S."/>
            <person name="Plett K.L."/>
            <person name="Tsai I.J."/>
            <person name="Slot J."/>
            <person name="Sipos G."/>
            <person name="Plett J."/>
            <person name="Nagy L.G."/>
            <person name="Grigoriev I.V."/>
        </authorList>
    </citation>
    <scope>NUCLEOTIDE SEQUENCE</scope>
    <source>
        <strain evidence="10">FPL87.14</strain>
    </source>
</reference>
<accession>A0AA39JXU2</accession>
<dbReference type="InterPro" id="IPR036915">
    <property type="entry name" value="Cyclin-like_sf"/>
</dbReference>
<evidence type="ECO:0000256" key="2">
    <source>
        <dbReference type="ARBA" id="ARBA00010857"/>
    </source>
</evidence>
<keyword evidence="7" id="KW-0804">Transcription</keyword>
<keyword evidence="8" id="KW-0539">Nucleus</keyword>
<comment type="caution">
    <text evidence="10">The sequence shown here is derived from an EMBL/GenBank/DDBJ whole genome shotgun (WGS) entry which is preliminary data.</text>
</comment>
<feature type="compositionally biased region" description="Acidic residues" evidence="9">
    <location>
        <begin position="602"/>
        <end position="612"/>
    </location>
</feature>
<sequence length="674" mass="74446">MSPCSHCGASTVWDDDASSAICTVCGTLVDSSQSVLSSISDYQASWNPSFLPNPTLKSLRNPNWQLAGQGKEARDRQNSVSFTTTLSLFAAMHEFINSLANILSVPALASRATTLFTQAMAAGNFRWGRKAKLVAGACLSIALRESKRPDFLRDIAFILDQHYAHLTRALSSVLSLLNVSLTSSDPFFHVPNLQSHLSSVIRDEVEAINLPPSLVTVIKPLDQTFVTNTCRSLSDLLARMSPSDPVAVTQIHGTACAIFMLALEAEARATLPSLGELGACLAARYSVGKGLVMNRYKAIQGDIATMMEGVQWLDQYQKKNNGRAKVSKRLLVARGLPDVLSWQDEIWRKKIEDQGRPILHLDCDCDEDDLNDHEIDQANPASPHPNSVVPSARELDMRPRKKQKTRHALSEASQFLLDPLSGSLPLSALSVKPSVTEYTHRNLQRKNESQGLHTYLPLTSYILAAPLTALQSSRKPTRLQLLSVARGGASTSEVDDDELFEEGELEGLMRTEEEIQDLIEIWEREKLMDVDSDQEWRAQKTKNKAKIRYTGGNENKENDHESLVGSKRVNTDALARFMADDYDDMRDDSSQDVVNVLGLGYSDDEDEDEDGQDNSINGTVMQNAYSALGYKRKPSPDTGQQPSGGGEVIILQGWRPPSPDGPSIHESRYDQEYD</sequence>
<dbReference type="EMBL" id="JAUEPT010000006">
    <property type="protein sequence ID" value="KAK0450728.1"/>
    <property type="molecule type" value="Genomic_DNA"/>
</dbReference>
<dbReference type="GO" id="GO:0005634">
    <property type="term" value="C:nucleus"/>
    <property type="evidence" value="ECO:0007669"/>
    <property type="project" value="UniProtKB-SubCell"/>
</dbReference>
<dbReference type="GO" id="GO:0070897">
    <property type="term" value="P:transcription preinitiation complex assembly"/>
    <property type="evidence" value="ECO:0007669"/>
    <property type="project" value="InterPro"/>
</dbReference>
<dbReference type="GO" id="GO:0008270">
    <property type="term" value="F:zinc ion binding"/>
    <property type="evidence" value="ECO:0007669"/>
    <property type="project" value="UniProtKB-KW"/>
</dbReference>
<keyword evidence="6" id="KW-0805">Transcription regulation</keyword>
<feature type="compositionally biased region" description="Polar residues" evidence="9">
    <location>
        <begin position="613"/>
        <end position="625"/>
    </location>
</feature>
<evidence type="ECO:0000256" key="4">
    <source>
        <dbReference type="ARBA" id="ARBA00022771"/>
    </source>
</evidence>
<feature type="region of interest" description="Disordered" evidence="9">
    <location>
        <begin position="376"/>
        <end position="403"/>
    </location>
</feature>
<evidence type="ECO:0008006" key="12">
    <source>
        <dbReference type="Google" id="ProtNLM"/>
    </source>
</evidence>
<feature type="region of interest" description="Disordered" evidence="9">
    <location>
        <begin position="600"/>
        <end position="674"/>
    </location>
</feature>
<keyword evidence="3" id="KW-0479">Metal-binding</keyword>